<reference evidence="1 2" key="1">
    <citation type="journal article" date="2016" name="Nat. Commun.">
        <title>Thousands of microbial genomes shed light on interconnected biogeochemical processes in an aquifer system.</title>
        <authorList>
            <person name="Anantharaman K."/>
            <person name="Brown C.T."/>
            <person name="Hug L.A."/>
            <person name="Sharon I."/>
            <person name="Castelle C.J."/>
            <person name="Probst A.J."/>
            <person name="Thomas B.C."/>
            <person name="Singh A."/>
            <person name="Wilkins M.J."/>
            <person name="Karaoz U."/>
            <person name="Brodie E.L."/>
            <person name="Williams K.H."/>
            <person name="Hubbard S.S."/>
            <person name="Banfield J.F."/>
        </authorList>
    </citation>
    <scope>NUCLEOTIDE SEQUENCE [LARGE SCALE GENOMIC DNA]</scope>
</reference>
<evidence type="ECO:0008006" key="3">
    <source>
        <dbReference type="Google" id="ProtNLM"/>
    </source>
</evidence>
<evidence type="ECO:0000313" key="1">
    <source>
        <dbReference type="EMBL" id="OGE78340.1"/>
    </source>
</evidence>
<sequence length="114" mass="13228">MCFDIDGVLRTQTDGDYENAQPIKEAIDFINKLYNEGFWITLYTSSFMGRAKNDQKAAYEAGFAFNKKQLAGWGVKYHELFMGKPPTDLLIDDRALFYNQDWAVIEKEIRSKLQ</sequence>
<dbReference type="STRING" id="1817824.A2751_03050"/>
<evidence type="ECO:0000313" key="2">
    <source>
        <dbReference type="Proteomes" id="UP000176864"/>
    </source>
</evidence>
<accession>A0A1F5NLS3</accession>
<protein>
    <recommendedName>
        <fullName evidence="3">Phosphoheptose isomerase</fullName>
    </recommendedName>
</protein>
<dbReference type="AlphaFoldDB" id="A0A1F5NLS3"/>
<dbReference type="Proteomes" id="UP000176864">
    <property type="component" value="Unassembled WGS sequence"/>
</dbReference>
<gene>
    <name evidence="1" type="ORF">A2751_03050</name>
</gene>
<comment type="caution">
    <text evidence="1">The sequence shown here is derived from an EMBL/GenBank/DDBJ whole genome shotgun (WGS) entry which is preliminary data.</text>
</comment>
<dbReference type="Gene3D" id="3.40.50.1000">
    <property type="entry name" value="HAD superfamily/HAD-like"/>
    <property type="match status" value="1"/>
</dbReference>
<dbReference type="EMBL" id="MFEK01000014">
    <property type="protein sequence ID" value="OGE78340.1"/>
    <property type="molecule type" value="Genomic_DNA"/>
</dbReference>
<dbReference type="InterPro" id="IPR023214">
    <property type="entry name" value="HAD_sf"/>
</dbReference>
<organism evidence="1 2">
    <name type="scientific">Candidatus Doudnabacteria bacterium RIFCSPHIGHO2_01_FULL_46_14</name>
    <dbReference type="NCBI Taxonomy" id="1817824"/>
    <lineage>
        <taxon>Bacteria</taxon>
        <taxon>Candidatus Doudnaibacteriota</taxon>
    </lineage>
</organism>
<name>A0A1F5NLS3_9BACT</name>
<proteinExistence type="predicted"/>
<dbReference type="InterPro" id="IPR036412">
    <property type="entry name" value="HAD-like_sf"/>
</dbReference>
<dbReference type="SUPFAM" id="SSF56784">
    <property type="entry name" value="HAD-like"/>
    <property type="match status" value="1"/>
</dbReference>